<dbReference type="PANTHER" id="PTHR11851">
    <property type="entry name" value="METALLOPROTEASE"/>
    <property type="match status" value="1"/>
</dbReference>
<sequence>MFEKIELVQGVTLYVRPTTQFKTISFSFKFRNELTKQSASERTVLTNVLQHSNAVYQTTAAYRSALDELYGAVLYFDTAKKGTAHTLYMNAEVVNDHYLSHEKVLAPMIEMMQTALFKPNLQDGVFKPSVVTREKQIIQERIESVFDDKARFAQQRLMELMRPDHVASISANGTVADVQAITPTTLVAAYERMLKEDTIDIYIVGDVEVAAITAIMKQAFPFTAREAMPETRSTTPAKQEVTYVREQQTMKQGKLHIGFSTPVRFGDVDFAKMQVFNGIFGGYAHSKLFMNVREKESLAYYASSSYASHHGLVFVTSGIEAVNEKKAFDLIKAQLAAIAAGDISEREMTQTKAMLQNQLREALDSARGQIEVYDQYKDLNEIFTVTAWSQKWQDVTKEDVMQMAQQVELKAAYFLSGKEEA</sequence>
<reference evidence="2" key="1">
    <citation type="submission" date="2014-07" db="EMBL/GenBank/DDBJ databases">
        <authorList>
            <person name="Urmite Genomes Urmite Genomes"/>
        </authorList>
    </citation>
    <scope>NUCLEOTIDE SEQUENCE</scope>
    <source>
        <strain evidence="2">13S34_air</strain>
    </source>
</reference>
<dbReference type="NCBIfam" id="NF047422">
    <property type="entry name" value="YfmF_fam"/>
    <property type="match status" value="1"/>
</dbReference>
<gene>
    <name evidence="2" type="primary">albE</name>
    <name evidence="2" type="ORF">BN1050_02035</name>
</gene>
<proteinExistence type="predicted"/>
<dbReference type="InterPro" id="IPR050361">
    <property type="entry name" value="MPP/UQCRC_Complex"/>
</dbReference>
<dbReference type="SUPFAM" id="SSF63411">
    <property type="entry name" value="LuxS/MPP-like metallohydrolase"/>
    <property type="match status" value="2"/>
</dbReference>
<evidence type="ECO:0000259" key="1">
    <source>
        <dbReference type="Pfam" id="PF05193"/>
    </source>
</evidence>
<name>A0A078MIM0_9BACL</name>
<protein>
    <submittedName>
        <fullName evidence="2">Antilisterial bacteriocin subtilosin biosynthesis protein AlbE</fullName>
    </submittedName>
</protein>
<feature type="domain" description="Peptidase M16 C-terminal" evidence="1">
    <location>
        <begin position="181"/>
        <end position="355"/>
    </location>
</feature>
<dbReference type="InterPro" id="IPR007863">
    <property type="entry name" value="Peptidase_M16_C"/>
</dbReference>
<dbReference type="PATRIC" id="fig|1461583.4.peg.1958"/>
<dbReference type="EMBL" id="LN483076">
    <property type="protein sequence ID" value="CEA04586.1"/>
    <property type="molecule type" value="Genomic_DNA"/>
</dbReference>
<accession>A0A078MIM0</accession>
<organism evidence="2">
    <name type="scientific">Metalysinibacillus saudimassiliensis</name>
    <dbReference type="NCBI Taxonomy" id="1461583"/>
    <lineage>
        <taxon>Bacteria</taxon>
        <taxon>Bacillati</taxon>
        <taxon>Bacillota</taxon>
        <taxon>Bacilli</taxon>
        <taxon>Bacillales</taxon>
        <taxon>Caryophanaceae</taxon>
        <taxon>Metalysinibacillus</taxon>
    </lineage>
</organism>
<dbReference type="AlphaFoldDB" id="A0A078MIM0"/>
<dbReference type="Gene3D" id="3.30.830.10">
    <property type="entry name" value="Metalloenzyme, LuxS/M16 peptidase-like"/>
    <property type="match status" value="2"/>
</dbReference>
<dbReference type="Pfam" id="PF05193">
    <property type="entry name" value="Peptidase_M16_C"/>
    <property type="match status" value="1"/>
</dbReference>
<dbReference type="HOGENOM" id="CLU_052943_0_0_9"/>
<dbReference type="GO" id="GO:0046872">
    <property type="term" value="F:metal ion binding"/>
    <property type="evidence" value="ECO:0007669"/>
    <property type="project" value="InterPro"/>
</dbReference>
<evidence type="ECO:0000313" key="2">
    <source>
        <dbReference type="EMBL" id="CEA04586.1"/>
    </source>
</evidence>
<dbReference type="PANTHER" id="PTHR11851:SF186">
    <property type="entry name" value="INACTIVE METALLOPROTEASE YMFF-RELATED"/>
    <property type="match status" value="1"/>
</dbReference>
<dbReference type="InterPro" id="IPR011249">
    <property type="entry name" value="Metalloenz_LuxS/M16"/>
</dbReference>